<evidence type="ECO:0000256" key="9">
    <source>
        <dbReference type="ARBA" id="ARBA00022989"/>
    </source>
</evidence>
<proteinExistence type="predicted"/>
<evidence type="ECO:0000256" key="10">
    <source>
        <dbReference type="ARBA" id="ARBA00023034"/>
    </source>
</evidence>
<name>A0A2T2YMX4_9BACT</name>
<dbReference type="PANTHER" id="PTHR46025:SF3">
    <property type="entry name" value="XYLOSYLTRANSFERASE OXT"/>
    <property type="match status" value="1"/>
</dbReference>
<evidence type="ECO:0000256" key="2">
    <source>
        <dbReference type="ARBA" id="ARBA00004648"/>
    </source>
</evidence>
<evidence type="ECO:0000256" key="6">
    <source>
        <dbReference type="ARBA" id="ARBA00022723"/>
    </source>
</evidence>
<keyword evidence="16" id="KW-1185">Reference proteome</keyword>
<keyword evidence="3" id="KW-0328">Glycosyltransferase</keyword>
<gene>
    <name evidence="15" type="ORF">AHMF7605_26805</name>
</gene>
<dbReference type="GO" id="GO:0016020">
    <property type="term" value="C:membrane"/>
    <property type="evidence" value="ECO:0007669"/>
    <property type="project" value="InterPro"/>
</dbReference>
<dbReference type="Proteomes" id="UP000240357">
    <property type="component" value="Unassembled WGS sequence"/>
</dbReference>
<evidence type="ECO:0000313" key="16">
    <source>
        <dbReference type="Proteomes" id="UP000240357"/>
    </source>
</evidence>
<dbReference type="GO" id="GO:0030158">
    <property type="term" value="F:protein xylosyltransferase activity"/>
    <property type="evidence" value="ECO:0007669"/>
    <property type="project" value="InterPro"/>
</dbReference>
<evidence type="ECO:0000256" key="3">
    <source>
        <dbReference type="ARBA" id="ARBA00022676"/>
    </source>
</evidence>
<evidence type="ECO:0000256" key="7">
    <source>
        <dbReference type="ARBA" id="ARBA00022824"/>
    </source>
</evidence>
<evidence type="ECO:0000256" key="4">
    <source>
        <dbReference type="ARBA" id="ARBA00022679"/>
    </source>
</evidence>
<keyword evidence="9" id="KW-1133">Transmembrane helix</keyword>
<evidence type="ECO:0000256" key="14">
    <source>
        <dbReference type="ARBA" id="ARBA00042865"/>
    </source>
</evidence>
<organism evidence="15 16">
    <name type="scientific">Adhaeribacter arboris</name>
    <dbReference type="NCBI Taxonomy" id="2072846"/>
    <lineage>
        <taxon>Bacteria</taxon>
        <taxon>Pseudomonadati</taxon>
        <taxon>Bacteroidota</taxon>
        <taxon>Cytophagia</taxon>
        <taxon>Cytophagales</taxon>
        <taxon>Hymenobacteraceae</taxon>
        <taxon>Adhaeribacter</taxon>
    </lineage>
</organism>
<evidence type="ECO:0000256" key="1">
    <source>
        <dbReference type="ARBA" id="ARBA00004323"/>
    </source>
</evidence>
<comment type="caution">
    <text evidence="15">The sequence shown here is derived from an EMBL/GenBank/DDBJ whole genome shotgun (WGS) entry which is preliminary data.</text>
</comment>
<dbReference type="PANTHER" id="PTHR46025">
    <property type="entry name" value="XYLOSYLTRANSFERASE OXT"/>
    <property type="match status" value="1"/>
</dbReference>
<keyword evidence="6" id="KW-0479">Metal-binding</keyword>
<accession>A0A2T2YMX4</accession>
<keyword evidence="12" id="KW-1015">Disulfide bond</keyword>
<comment type="subcellular location">
    <subcellularLocation>
        <location evidence="2">Endoplasmic reticulum membrane</location>
        <topology evidence="2">Single-pass type II membrane protein</topology>
    </subcellularLocation>
    <subcellularLocation>
        <location evidence="1">Golgi apparatus membrane</location>
        <topology evidence="1">Single-pass type II membrane protein</topology>
    </subcellularLocation>
</comment>
<dbReference type="InterPro" id="IPR003406">
    <property type="entry name" value="Glyco_trans_14"/>
</dbReference>
<dbReference type="GO" id="GO:0015012">
    <property type="term" value="P:heparan sulfate proteoglycan biosynthetic process"/>
    <property type="evidence" value="ECO:0007669"/>
    <property type="project" value="TreeGrafter"/>
</dbReference>
<dbReference type="Pfam" id="PF02485">
    <property type="entry name" value="Branch"/>
    <property type="match status" value="1"/>
</dbReference>
<dbReference type="EMBL" id="PYFT01000001">
    <property type="protein sequence ID" value="PSR56851.1"/>
    <property type="molecule type" value="Genomic_DNA"/>
</dbReference>
<protein>
    <recommendedName>
        <fullName evidence="14">Peptide O-xylosyltransferase</fullName>
    </recommendedName>
</protein>
<dbReference type="GO" id="GO:0050650">
    <property type="term" value="P:chondroitin sulfate proteoglycan biosynthetic process"/>
    <property type="evidence" value="ECO:0007669"/>
    <property type="project" value="TreeGrafter"/>
</dbReference>
<dbReference type="RefSeq" id="WP_106933026.1">
    <property type="nucleotide sequence ID" value="NZ_PYFT01000001.1"/>
</dbReference>
<keyword evidence="5" id="KW-0812">Transmembrane</keyword>
<evidence type="ECO:0000256" key="11">
    <source>
        <dbReference type="ARBA" id="ARBA00023136"/>
    </source>
</evidence>
<evidence type="ECO:0000256" key="5">
    <source>
        <dbReference type="ARBA" id="ARBA00022692"/>
    </source>
</evidence>
<dbReference type="GO" id="GO:0046872">
    <property type="term" value="F:metal ion binding"/>
    <property type="evidence" value="ECO:0007669"/>
    <property type="project" value="UniProtKB-KW"/>
</dbReference>
<evidence type="ECO:0000256" key="8">
    <source>
        <dbReference type="ARBA" id="ARBA00022968"/>
    </source>
</evidence>
<reference evidence="15 16" key="1">
    <citation type="submission" date="2018-03" db="EMBL/GenBank/DDBJ databases">
        <title>Adhaeribacter sp. HMF7605 Genome sequencing and assembly.</title>
        <authorList>
            <person name="Kang H."/>
            <person name="Kang J."/>
            <person name="Cha I."/>
            <person name="Kim H."/>
            <person name="Joh K."/>
        </authorList>
    </citation>
    <scope>NUCLEOTIDE SEQUENCE [LARGE SCALE GENOMIC DNA]</scope>
    <source>
        <strain evidence="15 16">HMF7605</strain>
    </source>
</reference>
<dbReference type="InterPro" id="IPR043538">
    <property type="entry name" value="XYLT"/>
</dbReference>
<dbReference type="OrthoDB" id="7943907at2"/>
<evidence type="ECO:0000313" key="15">
    <source>
        <dbReference type="EMBL" id="PSR56851.1"/>
    </source>
</evidence>
<dbReference type="AlphaFoldDB" id="A0A2T2YMX4"/>
<keyword evidence="7" id="KW-0256">Endoplasmic reticulum</keyword>
<keyword evidence="8" id="KW-0735">Signal-anchor</keyword>
<keyword evidence="13" id="KW-0325">Glycoprotein</keyword>
<keyword evidence="11" id="KW-0472">Membrane</keyword>
<evidence type="ECO:0000256" key="13">
    <source>
        <dbReference type="ARBA" id="ARBA00023180"/>
    </source>
</evidence>
<evidence type="ECO:0000256" key="12">
    <source>
        <dbReference type="ARBA" id="ARBA00023157"/>
    </source>
</evidence>
<keyword evidence="4 15" id="KW-0808">Transferase</keyword>
<sequence>MKVAHLILTHNQPRHVERLIKQLLYADDAIFIHVDKKADLSSYHSLKSYRNVFFINNRVAVDWGSYNVVEATLNSFQEMLHASGQYQYFNLVSGADYALQTAGTIHQFLEAHPGKAFMSYQLINEEWPEAIPRITEYHFNNYRFPGKYLLQKIMNKVLAKRTMPNGLIPVGRSQWFTISTNCVQYILEYWAAHPALRRFTKLTWAPDEFIFQTILYNSEYRKVMVNDNLRYIDWSEGKASPKTFTLKDKNQLIASDKFYARKFDLENCGAILDYLDQKLALVTN</sequence>
<keyword evidence="10" id="KW-0333">Golgi apparatus</keyword>